<dbReference type="RefSeq" id="WP_284376171.1">
    <property type="nucleotide sequence ID" value="NZ_BSNN01000002.1"/>
</dbReference>
<keyword evidence="1" id="KW-0812">Transmembrane</keyword>
<keyword evidence="1" id="KW-0472">Membrane</keyword>
<gene>
    <name evidence="3" type="ORF">GCM10007939_07020</name>
</gene>
<evidence type="ECO:0000313" key="4">
    <source>
        <dbReference type="Proteomes" id="UP001156694"/>
    </source>
</evidence>
<evidence type="ECO:0000259" key="2">
    <source>
        <dbReference type="Pfam" id="PF13387"/>
    </source>
</evidence>
<evidence type="ECO:0000313" key="3">
    <source>
        <dbReference type="EMBL" id="GLQ34419.1"/>
    </source>
</evidence>
<keyword evidence="4" id="KW-1185">Reference proteome</keyword>
<protein>
    <submittedName>
        <fullName evidence="3">Membrane protein</fullName>
    </submittedName>
</protein>
<sequence length="314" mass="36033">MGLLIALGIAVLAFWGFGAIWFRGLPVLGVLYGILALAAIWGVYSADFRFWIGFALASVVLCIWWIRIEPRLDLNWQEALRHTVTGQIEGDIVRLHNIRDFDWQADGTVNARWYDDDFRLSEIASVDVILSYWDSPRIAHTLVSFGFQDGRYVTFSVEIRKQVGQEFSTIGGFFKEYELAFVAATERDIVRLRTSVRDPREEVYLYPIKTTLEDRIDLFKAYVERANQLAGTPEFYHTITANCTTVVYALVKQFRPDVRFDKSILVSGDLPEMFEKRDMLDWDAPLGDVRARARINARADAVTGAEEFSHKIRE</sequence>
<organism evidence="3 4">
    <name type="scientific">Amylibacter marinus</name>
    <dbReference type="NCBI Taxonomy" id="1475483"/>
    <lineage>
        <taxon>Bacteria</taxon>
        <taxon>Pseudomonadati</taxon>
        <taxon>Pseudomonadota</taxon>
        <taxon>Alphaproteobacteria</taxon>
        <taxon>Rhodobacterales</taxon>
        <taxon>Paracoccaceae</taxon>
        <taxon>Amylibacter</taxon>
    </lineage>
</organism>
<accession>A0ABQ5VSX0</accession>
<evidence type="ECO:0000256" key="1">
    <source>
        <dbReference type="SAM" id="Phobius"/>
    </source>
</evidence>
<proteinExistence type="predicted"/>
<comment type="caution">
    <text evidence="3">The sequence shown here is derived from an EMBL/GenBank/DDBJ whole genome shotgun (WGS) entry which is preliminary data.</text>
</comment>
<feature type="domain" description="Lnb N-terminal periplasmic" evidence="2">
    <location>
        <begin position="111"/>
        <end position="261"/>
    </location>
</feature>
<dbReference type="Proteomes" id="UP001156694">
    <property type="component" value="Unassembled WGS sequence"/>
</dbReference>
<dbReference type="InterPro" id="IPR025178">
    <property type="entry name" value="Lnb_N"/>
</dbReference>
<dbReference type="Pfam" id="PF13387">
    <property type="entry name" value="Lnb_N"/>
    <property type="match status" value="1"/>
</dbReference>
<reference evidence="4" key="1">
    <citation type="journal article" date="2019" name="Int. J. Syst. Evol. Microbiol.">
        <title>The Global Catalogue of Microorganisms (GCM) 10K type strain sequencing project: providing services to taxonomists for standard genome sequencing and annotation.</title>
        <authorList>
            <consortium name="The Broad Institute Genomics Platform"/>
            <consortium name="The Broad Institute Genome Sequencing Center for Infectious Disease"/>
            <person name="Wu L."/>
            <person name="Ma J."/>
        </authorList>
    </citation>
    <scope>NUCLEOTIDE SEQUENCE [LARGE SCALE GENOMIC DNA]</scope>
    <source>
        <strain evidence="4">NBRC 110140</strain>
    </source>
</reference>
<feature type="transmembrane region" description="Helical" evidence="1">
    <location>
        <begin position="28"/>
        <end position="44"/>
    </location>
</feature>
<name>A0ABQ5VSX0_9RHOB</name>
<dbReference type="EMBL" id="BSNN01000002">
    <property type="protein sequence ID" value="GLQ34419.1"/>
    <property type="molecule type" value="Genomic_DNA"/>
</dbReference>
<feature type="transmembrane region" description="Helical" evidence="1">
    <location>
        <begin position="51"/>
        <end position="68"/>
    </location>
</feature>
<keyword evidence="1" id="KW-1133">Transmembrane helix</keyword>